<protein>
    <submittedName>
        <fullName evidence="1">Uncharacterized protein</fullName>
    </submittedName>
</protein>
<evidence type="ECO:0000313" key="2">
    <source>
        <dbReference type="Proteomes" id="UP000022910"/>
    </source>
</evidence>
<accession>A0A015JMY4</accession>
<gene>
    <name evidence="1" type="ORF">RirG_083550</name>
</gene>
<dbReference type="Proteomes" id="UP000022910">
    <property type="component" value="Unassembled WGS sequence"/>
</dbReference>
<dbReference type="EMBL" id="JEMT01016336">
    <property type="protein sequence ID" value="EXX70877.1"/>
    <property type="molecule type" value="Genomic_DNA"/>
</dbReference>
<comment type="caution">
    <text evidence="1">The sequence shown here is derived from an EMBL/GenBank/DDBJ whole genome shotgun (WGS) entry which is preliminary data.</text>
</comment>
<dbReference type="HOGENOM" id="CLU_3051608_0_0_1"/>
<keyword evidence="2" id="KW-1185">Reference proteome</keyword>
<name>A0A015JMY4_RHIIW</name>
<reference evidence="1 2" key="1">
    <citation type="submission" date="2014-02" db="EMBL/GenBank/DDBJ databases">
        <title>Single nucleus genome sequencing reveals high similarity among nuclei of an endomycorrhizal fungus.</title>
        <authorList>
            <person name="Lin K."/>
            <person name="Geurts R."/>
            <person name="Zhang Z."/>
            <person name="Limpens E."/>
            <person name="Saunders D.G."/>
            <person name="Mu D."/>
            <person name="Pang E."/>
            <person name="Cao H."/>
            <person name="Cha H."/>
            <person name="Lin T."/>
            <person name="Zhou Q."/>
            <person name="Shang Y."/>
            <person name="Li Y."/>
            <person name="Ivanov S."/>
            <person name="Sharma T."/>
            <person name="Velzen R.V."/>
            <person name="Ruijter N.D."/>
            <person name="Aanen D.K."/>
            <person name="Win J."/>
            <person name="Kamoun S."/>
            <person name="Bisseling T."/>
            <person name="Huang S."/>
        </authorList>
    </citation>
    <scope>NUCLEOTIDE SEQUENCE [LARGE SCALE GENOMIC DNA]</scope>
    <source>
        <strain evidence="2">DAOM197198w</strain>
    </source>
</reference>
<proteinExistence type="predicted"/>
<dbReference type="AlphaFoldDB" id="A0A015JMY4"/>
<organism evidence="1 2">
    <name type="scientific">Rhizophagus irregularis (strain DAOM 197198w)</name>
    <name type="common">Glomus intraradices</name>
    <dbReference type="NCBI Taxonomy" id="1432141"/>
    <lineage>
        <taxon>Eukaryota</taxon>
        <taxon>Fungi</taxon>
        <taxon>Fungi incertae sedis</taxon>
        <taxon>Mucoromycota</taxon>
        <taxon>Glomeromycotina</taxon>
        <taxon>Glomeromycetes</taxon>
        <taxon>Glomerales</taxon>
        <taxon>Glomeraceae</taxon>
        <taxon>Rhizophagus</taxon>
    </lineage>
</organism>
<evidence type="ECO:0000313" key="1">
    <source>
        <dbReference type="EMBL" id="EXX70877.1"/>
    </source>
</evidence>
<sequence>MVEKMEKCWKQWEQPLLILLMVLHPSYKVSKFCTSTPNLSMVHLGKWLKYYYEA</sequence>